<organism evidence="4 5">
    <name type="scientific">Stylophora pistillata</name>
    <name type="common">Smooth cauliflower coral</name>
    <dbReference type="NCBI Taxonomy" id="50429"/>
    <lineage>
        <taxon>Eukaryota</taxon>
        <taxon>Metazoa</taxon>
        <taxon>Cnidaria</taxon>
        <taxon>Anthozoa</taxon>
        <taxon>Hexacorallia</taxon>
        <taxon>Scleractinia</taxon>
        <taxon>Astrocoeniina</taxon>
        <taxon>Pocilloporidae</taxon>
        <taxon>Stylophora</taxon>
    </lineage>
</organism>
<dbReference type="PROSITE" id="PS50041">
    <property type="entry name" value="C_TYPE_LECTIN_2"/>
    <property type="match status" value="1"/>
</dbReference>
<dbReference type="OrthoDB" id="5973476at2759"/>
<evidence type="ECO:0000259" key="3">
    <source>
        <dbReference type="PROSITE" id="PS50041"/>
    </source>
</evidence>
<feature type="domain" description="C-type lectin" evidence="3">
    <location>
        <begin position="123"/>
        <end position="235"/>
    </location>
</feature>
<name>A0A2B4S5S7_STYPI</name>
<dbReference type="AlphaFoldDB" id="A0A2B4S5S7"/>
<comment type="caution">
    <text evidence="4">The sequence shown here is derived from an EMBL/GenBank/DDBJ whole genome shotgun (WGS) entry which is preliminary data.</text>
</comment>
<evidence type="ECO:0000259" key="2">
    <source>
        <dbReference type="PROSITE" id="PS50026"/>
    </source>
</evidence>
<dbReference type="InterPro" id="IPR050111">
    <property type="entry name" value="C-type_lectin/snaclec_domain"/>
</dbReference>
<dbReference type="InterPro" id="IPR000742">
    <property type="entry name" value="EGF"/>
</dbReference>
<dbReference type="EMBL" id="LSMT01000177">
    <property type="protein sequence ID" value="PFX24399.1"/>
    <property type="molecule type" value="Genomic_DNA"/>
</dbReference>
<accession>A0A2B4S5S7</accession>
<dbReference type="Gene3D" id="2.10.25.10">
    <property type="entry name" value="Laminin"/>
    <property type="match status" value="1"/>
</dbReference>
<evidence type="ECO:0000313" key="5">
    <source>
        <dbReference type="Proteomes" id="UP000225706"/>
    </source>
</evidence>
<evidence type="ECO:0000256" key="1">
    <source>
        <dbReference type="PROSITE-ProRule" id="PRU00076"/>
    </source>
</evidence>
<comment type="caution">
    <text evidence="1">Lacks conserved residue(s) required for the propagation of feature annotation.</text>
</comment>
<dbReference type="InterPro" id="IPR001304">
    <property type="entry name" value="C-type_lectin-like"/>
</dbReference>
<feature type="domain" description="EGF-like" evidence="2">
    <location>
        <begin position="43"/>
        <end position="81"/>
    </location>
</feature>
<dbReference type="CDD" id="cd00037">
    <property type="entry name" value="CLECT"/>
    <property type="match status" value="1"/>
</dbReference>
<dbReference type="Proteomes" id="UP000225706">
    <property type="component" value="Unassembled WGS sequence"/>
</dbReference>
<evidence type="ECO:0000313" key="4">
    <source>
        <dbReference type="EMBL" id="PFX24399.1"/>
    </source>
</evidence>
<proteinExistence type="predicted"/>
<feature type="disulfide bond" evidence="1">
    <location>
        <begin position="71"/>
        <end position="80"/>
    </location>
</feature>
<gene>
    <name evidence="4" type="primary">Cd209a</name>
    <name evidence="4" type="ORF">AWC38_SpisGene10999</name>
</gene>
<dbReference type="PANTHER" id="PTHR22803">
    <property type="entry name" value="MANNOSE, PHOSPHOLIPASE, LECTIN RECEPTOR RELATED"/>
    <property type="match status" value="1"/>
</dbReference>
<dbReference type="InterPro" id="IPR016186">
    <property type="entry name" value="C-type_lectin-like/link_sf"/>
</dbReference>
<protein>
    <submittedName>
        <fullName evidence="4">CD209 antigen-like protein A</fullName>
    </submittedName>
</protein>
<keyword evidence="5" id="KW-1185">Reference proteome</keyword>
<sequence>MRQKAVLAQAKFRESLSSNTILSTHHRKELLNILGEKTNSSATQMNCAYSPCLNGGTCFSIDQANAPRCACIGNWTSPTCSDAVDTEYQVDFMLPCDCEVIDNRMMMSNCGCKDDWIRNDIFCYKMFKTEVTFFEANSSCLNGGAELVSIEESQELSFLDELLIKEHVDKIYVGMTDIAEEDRWVWMDGSPVTFDPLWHGNHPNGGTNENCGEYVKQHGFHDKNCETDKRPFVCKYSLYNL</sequence>
<keyword evidence="1" id="KW-0245">EGF-like domain</keyword>
<keyword evidence="1" id="KW-1015">Disulfide bond</keyword>
<dbReference type="Pfam" id="PF00059">
    <property type="entry name" value="Lectin_C"/>
    <property type="match status" value="1"/>
</dbReference>
<dbReference type="InterPro" id="IPR016187">
    <property type="entry name" value="CTDL_fold"/>
</dbReference>
<dbReference type="SMART" id="SM00034">
    <property type="entry name" value="CLECT"/>
    <property type="match status" value="1"/>
</dbReference>
<dbReference type="Gene3D" id="3.10.100.10">
    <property type="entry name" value="Mannose-Binding Protein A, subunit A"/>
    <property type="match status" value="1"/>
</dbReference>
<dbReference type="SUPFAM" id="SSF57196">
    <property type="entry name" value="EGF/Laminin"/>
    <property type="match status" value="1"/>
</dbReference>
<dbReference type="PROSITE" id="PS50026">
    <property type="entry name" value="EGF_3"/>
    <property type="match status" value="1"/>
</dbReference>
<dbReference type="SUPFAM" id="SSF56436">
    <property type="entry name" value="C-type lectin-like"/>
    <property type="match status" value="1"/>
</dbReference>
<feature type="disulfide bond" evidence="1">
    <location>
        <begin position="52"/>
        <end position="69"/>
    </location>
</feature>
<reference evidence="5" key="1">
    <citation type="journal article" date="2017" name="bioRxiv">
        <title>Comparative analysis of the genomes of Stylophora pistillata and Acropora digitifera provides evidence for extensive differences between species of corals.</title>
        <authorList>
            <person name="Voolstra C.R."/>
            <person name="Li Y."/>
            <person name="Liew Y.J."/>
            <person name="Baumgarten S."/>
            <person name="Zoccola D."/>
            <person name="Flot J.-F."/>
            <person name="Tambutte S."/>
            <person name="Allemand D."/>
            <person name="Aranda M."/>
        </authorList>
    </citation>
    <scope>NUCLEOTIDE SEQUENCE [LARGE SCALE GENOMIC DNA]</scope>
</reference>